<sequence length="103" mass="10822">MLLGALGLNALRQGDVCGAALGPVVFFSVQLSAVAYPGARELEAEFPALVLRLGPIRLNEAPIALAMLGLAARLCSGRHVVEQPHRAEPRGGDQPARRCLDLA</sequence>
<accession>A0ABS1U666</accession>
<gene>
    <name evidence="2" type="ORF">JMJ56_19175</name>
</gene>
<dbReference type="EMBL" id="JAETWB010000011">
    <property type="protein sequence ID" value="MBL6080143.1"/>
    <property type="molecule type" value="Genomic_DNA"/>
</dbReference>
<comment type="caution">
    <text evidence="2">The sequence shown here is derived from an EMBL/GenBank/DDBJ whole genome shotgun (WGS) entry which is preliminary data.</text>
</comment>
<keyword evidence="3" id="KW-1185">Reference proteome</keyword>
<evidence type="ECO:0000313" key="2">
    <source>
        <dbReference type="EMBL" id="MBL6080143.1"/>
    </source>
</evidence>
<evidence type="ECO:0000256" key="1">
    <source>
        <dbReference type="SAM" id="MobiDB-lite"/>
    </source>
</evidence>
<dbReference type="Proteomes" id="UP000660885">
    <property type="component" value="Unassembled WGS sequence"/>
</dbReference>
<reference evidence="2 3" key="1">
    <citation type="submission" date="2021-01" db="EMBL/GenBank/DDBJ databases">
        <title>Belnapia mucosa sp. nov. and Belnapia arida sp. nov., isolated from the Tabernas Desert (Almeria, Spain).</title>
        <authorList>
            <person name="Molina-Menor E."/>
            <person name="Vidal-Verdu A."/>
            <person name="Calonge A."/>
            <person name="Satari L."/>
            <person name="Pereto J."/>
            <person name="Porcar M."/>
        </authorList>
    </citation>
    <scope>NUCLEOTIDE SEQUENCE [LARGE SCALE GENOMIC DNA]</scope>
    <source>
        <strain evidence="2 3">T18</strain>
    </source>
</reference>
<protein>
    <submittedName>
        <fullName evidence="2">Uncharacterized protein</fullName>
    </submittedName>
</protein>
<proteinExistence type="predicted"/>
<dbReference type="RefSeq" id="WP_202833384.1">
    <property type="nucleotide sequence ID" value="NZ_JAETWB010000011.1"/>
</dbReference>
<name>A0ABS1U666_9PROT</name>
<evidence type="ECO:0000313" key="3">
    <source>
        <dbReference type="Proteomes" id="UP000660885"/>
    </source>
</evidence>
<feature type="region of interest" description="Disordered" evidence="1">
    <location>
        <begin position="83"/>
        <end position="103"/>
    </location>
</feature>
<organism evidence="2 3">
    <name type="scientific">Belnapia arida</name>
    <dbReference type="NCBI Taxonomy" id="2804533"/>
    <lineage>
        <taxon>Bacteria</taxon>
        <taxon>Pseudomonadati</taxon>
        <taxon>Pseudomonadota</taxon>
        <taxon>Alphaproteobacteria</taxon>
        <taxon>Acetobacterales</taxon>
        <taxon>Roseomonadaceae</taxon>
        <taxon>Belnapia</taxon>
    </lineage>
</organism>